<reference evidence="1" key="1">
    <citation type="journal article" date="2020" name="Nature">
        <title>Giant virus diversity and host interactions through global metagenomics.</title>
        <authorList>
            <person name="Schulz F."/>
            <person name="Roux S."/>
            <person name="Paez-Espino D."/>
            <person name="Jungbluth S."/>
            <person name="Walsh D.A."/>
            <person name="Denef V.J."/>
            <person name="McMahon K.D."/>
            <person name="Konstantinidis K.T."/>
            <person name="Eloe-Fadrosh E.A."/>
            <person name="Kyrpides N.C."/>
            <person name="Woyke T."/>
        </authorList>
    </citation>
    <scope>NUCLEOTIDE SEQUENCE</scope>
    <source>
        <strain evidence="1">GVMAG-M-3300023179-132</strain>
    </source>
</reference>
<protein>
    <submittedName>
        <fullName evidence="1">Uncharacterized protein</fullName>
    </submittedName>
</protein>
<name>A0A6C0E5T5_9ZZZZ</name>
<organism evidence="1">
    <name type="scientific">viral metagenome</name>
    <dbReference type="NCBI Taxonomy" id="1070528"/>
    <lineage>
        <taxon>unclassified sequences</taxon>
        <taxon>metagenomes</taxon>
        <taxon>organismal metagenomes</taxon>
    </lineage>
</organism>
<proteinExistence type="predicted"/>
<accession>A0A6C0E5T5</accession>
<sequence>MTTSGQIFVYKAFGITSDNNFPLIEFDSKQSYHDFISNLVSTNRKSLVEDEPYFVLNNPQLLPDSVRRKHKYKVRVTRVAKEPTQDELYMDLVFGSKTCDYSEYCSDSSDDEHETYIEVDGCFRMKDNIELLFKHKSQIKNNTNMDHGFYHYVSSCPE</sequence>
<evidence type="ECO:0000313" key="1">
    <source>
        <dbReference type="EMBL" id="QHT23930.1"/>
    </source>
</evidence>
<dbReference type="AlphaFoldDB" id="A0A6C0E5T5"/>
<dbReference type="EMBL" id="MN739735">
    <property type="protein sequence ID" value="QHT23930.1"/>
    <property type="molecule type" value="Genomic_DNA"/>
</dbReference>